<dbReference type="InterPro" id="IPR008927">
    <property type="entry name" value="6-PGluconate_DH-like_C_sf"/>
</dbReference>
<dbReference type="InterPro" id="IPR036220">
    <property type="entry name" value="UDP-Glc/GDP-Man_DH_C_sf"/>
</dbReference>
<feature type="domain" description="UDP-glucose/GDP-mannose dehydrogenase C-terminal" evidence="12">
    <location>
        <begin position="315"/>
        <end position="417"/>
    </location>
</feature>
<dbReference type="UniPathway" id="UPA00038">
    <property type="reaction ID" value="UER00491"/>
</dbReference>
<feature type="binding site" evidence="11">
    <location>
        <position position="155"/>
    </location>
    <ligand>
        <name>NAD(+)</name>
        <dbReference type="ChEBI" id="CHEBI:57540"/>
    </ligand>
</feature>
<dbReference type="GO" id="GO:0051287">
    <property type="term" value="F:NAD binding"/>
    <property type="evidence" value="ECO:0007669"/>
    <property type="project" value="InterPro"/>
</dbReference>
<dbReference type="SUPFAM" id="SSF52413">
    <property type="entry name" value="UDP-glucose/GDP-mannose dehydrogenase C-terminal domain"/>
    <property type="match status" value="1"/>
</dbReference>
<feature type="binding site" evidence="10">
    <location>
        <position position="322"/>
    </location>
    <ligand>
        <name>substrate</name>
    </ligand>
</feature>
<evidence type="ECO:0000259" key="12">
    <source>
        <dbReference type="SMART" id="SM00984"/>
    </source>
</evidence>
<feature type="binding site" evidence="10">
    <location>
        <position position="259"/>
    </location>
    <ligand>
        <name>substrate</name>
    </ligand>
</feature>
<dbReference type="PANTHER" id="PTHR43750">
    <property type="entry name" value="UDP-GLUCOSE 6-DEHYDROGENASE TUAD"/>
    <property type="match status" value="1"/>
</dbReference>
<accession>A0A1Y4DBR2</accession>
<feature type="binding site" evidence="11">
    <location>
        <position position="329"/>
    </location>
    <ligand>
        <name>NAD(+)</name>
        <dbReference type="ChEBI" id="CHEBI:57540"/>
    </ligand>
</feature>
<dbReference type="InterPro" id="IPR014027">
    <property type="entry name" value="UDP-Glc/GDP-Man_DH_C"/>
</dbReference>
<dbReference type="InterPro" id="IPR017476">
    <property type="entry name" value="UDP-Glc/GDP-Man"/>
</dbReference>
<dbReference type="GO" id="GO:0006065">
    <property type="term" value="P:UDP-glucuronate biosynthetic process"/>
    <property type="evidence" value="ECO:0007669"/>
    <property type="project" value="UniProtKB-UniPathway"/>
</dbReference>
<comment type="similarity">
    <text evidence="2 8">Belongs to the UDP-glucose/GDP-mannose dehydrogenase family.</text>
</comment>
<keyword evidence="14" id="KW-1185">Reference proteome</keyword>
<dbReference type="InterPro" id="IPR001732">
    <property type="entry name" value="UDP-Glc/GDP-Man_DH_N"/>
</dbReference>
<keyword evidence="5 8" id="KW-0560">Oxidoreductase</keyword>
<dbReference type="GO" id="GO:0000271">
    <property type="term" value="P:polysaccharide biosynthetic process"/>
    <property type="evidence" value="ECO:0007669"/>
    <property type="project" value="InterPro"/>
</dbReference>
<evidence type="ECO:0000313" key="13">
    <source>
        <dbReference type="EMBL" id="OUO56594.1"/>
    </source>
</evidence>
<gene>
    <name evidence="13" type="ORF">B5F75_05225</name>
</gene>
<feature type="binding site" evidence="10">
    <location>
        <begin position="152"/>
        <end position="155"/>
    </location>
    <ligand>
        <name>substrate</name>
    </ligand>
</feature>
<dbReference type="PIRSF" id="PIRSF000124">
    <property type="entry name" value="UDPglc_GDPman_dh"/>
    <property type="match status" value="1"/>
</dbReference>
<organism evidence="13 14">
    <name type="scientific">Candidatus Avelusimicrobium gallicola</name>
    <dbReference type="NCBI Taxonomy" id="2562704"/>
    <lineage>
        <taxon>Bacteria</taxon>
        <taxon>Pseudomonadati</taxon>
        <taxon>Elusimicrobiota</taxon>
        <taxon>Elusimicrobia</taxon>
        <taxon>Elusimicrobiales</taxon>
        <taxon>Elusimicrobiaceae</taxon>
        <taxon>Candidatus Avelusimicrobium</taxon>
    </lineage>
</organism>
<feature type="binding site" evidence="11">
    <location>
        <position position="265"/>
    </location>
    <ligand>
        <name>NAD(+)</name>
        <dbReference type="ChEBI" id="CHEBI:57540"/>
    </ligand>
</feature>
<dbReference type="Pfam" id="PF03721">
    <property type="entry name" value="UDPG_MGDP_dh_N"/>
    <property type="match status" value="1"/>
</dbReference>
<dbReference type="PIRSF" id="PIRSF500134">
    <property type="entry name" value="UDPglc_DH_bac"/>
    <property type="match status" value="1"/>
</dbReference>
<evidence type="ECO:0000313" key="14">
    <source>
        <dbReference type="Proteomes" id="UP000196368"/>
    </source>
</evidence>
<evidence type="ECO:0000256" key="2">
    <source>
        <dbReference type="ARBA" id="ARBA00006601"/>
    </source>
</evidence>
<dbReference type="PANTHER" id="PTHR43750:SF3">
    <property type="entry name" value="UDP-GLUCOSE 6-DEHYDROGENASE TUAD"/>
    <property type="match status" value="1"/>
</dbReference>
<dbReference type="Gene3D" id="3.40.50.720">
    <property type="entry name" value="NAD(P)-binding Rossmann-like Domain"/>
    <property type="match status" value="2"/>
</dbReference>
<evidence type="ECO:0000256" key="1">
    <source>
        <dbReference type="ARBA" id="ARBA00004701"/>
    </source>
</evidence>
<feature type="binding site" evidence="10">
    <location>
        <position position="206"/>
    </location>
    <ligand>
        <name>substrate</name>
    </ligand>
</feature>
<dbReference type="RefSeq" id="WP_087288669.1">
    <property type="nucleotide sequence ID" value="NZ_NFJD01000003.1"/>
</dbReference>
<dbReference type="EC" id="1.1.1.22" evidence="3 8"/>
<feature type="binding site" evidence="11">
    <location>
        <position position="86"/>
    </location>
    <ligand>
        <name>NAD(+)</name>
        <dbReference type="ChEBI" id="CHEBI:57540"/>
    </ligand>
</feature>
<feature type="binding site" evidence="11">
    <location>
        <position position="35"/>
    </location>
    <ligand>
        <name>NAD(+)</name>
        <dbReference type="ChEBI" id="CHEBI:57540"/>
    </ligand>
</feature>
<name>A0A1Y4DBR2_9BACT</name>
<protein>
    <recommendedName>
        <fullName evidence="4 8">UDP-glucose 6-dehydrogenase</fullName>
        <ecNumber evidence="3 8">1.1.1.22</ecNumber>
    </recommendedName>
</protein>
<dbReference type="InterPro" id="IPR036291">
    <property type="entry name" value="NAD(P)-bd_dom_sf"/>
</dbReference>
<evidence type="ECO:0000256" key="5">
    <source>
        <dbReference type="ARBA" id="ARBA00023002"/>
    </source>
</evidence>
<evidence type="ECO:0000256" key="6">
    <source>
        <dbReference type="ARBA" id="ARBA00023027"/>
    </source>
</evidence>
<feature type="active site" description="Nucleophile" evidence="9">
    <location>
        <position position="262"/>
    </location>
</feature>
<sequence length="435" mass="47746">MKIGIIGTGYVGLPSGVGFAELGHTVVCVDNNKAKIEALNKGKLTLYENGLADLFKANTEQGRLRFTTSMKEAVQEADLVIIAVGTPPDPITHEADLQYIYAAATELADYLTGYTVIANKSTVPVGTGDAVEKIIASKNPAADFDVVSLPEFLREGFALQDFFNPDRIILGTHSERAISLISKLYEPFKEKTPLLVVSRKSSETIKYASNAFLAMKIHYINEIANFCEKSGANVAEVAKGMGMDKRIGNRFLNAGIGFGGSCFPKDTMAMAHMANKVGVRMELIETTIAGNQKRKKEMADRVYQSLKDLKNPKVAVWGLAFKNGTDDCRQSPAMDIIRELLQKALSITAYDPKAMDTAKAILGDKISYASGMYEAVKGADVLVILTEWPEFSAPDFDELAKRMNRKVIFDLRNMLSCEDAQEADFEYHCIGRKCD</sequence>
<dbReference type="EMBL" id="NFJD01000003">
    <property type="protein sequence ID" value="OUO56594.1"/>
    <property type="molecule type" value="Genomic_DNA"/>
</dbReference>
<dbReference type="SUPFAM" id="SSF51735">
    <property type="entry name" value="NAD(P)-binding Rossmann-fold domains"/>
    <property type="match status" value="1"/>
</dbReference>
<dbReference type="Gene3D" id="1.20.5.100">
    <property type="entry name" value="Cytochrome c1, transmembrane anchor, C-terminal"/>
    <property type="match status" value="1"/>
</dbReference>
<dbReference type="NCBIfam" id="TIGR03026">
    <property type="entry name" value="NDP-sugDHase"/>
    <property type="match status" value="1"/>
</dbReference>
<comment type="catalytic activity">
    <reaction evidence="7 8">
        <text>UDP-alpha-D-glucose + 2 NAD(+) + H2O = UDP-alpha-D-glucuronate + 2 NADH + 3 H(+)</text>
        <dbReference type="Rhea" id="RHEA:23596"/>
        <dbReference type="ChEBI" id="CHEBI:15377"/>
        <dbReference type="ChEBI" id="CHEBI:15378"/>
        <dbReference type="ChEBI" id="CHEBI:57540"/>
        <dbReference type="ChEBI" id="CHEBI:57945"/>
        <dbReference type="ChEBI" id="CHEBI:58052"/>
        <dbReference type="ChEBI" id="CHEBI:58885"/>
        <dbReference type="EC" id="1.1.1.22"/>
    </reaction>
</comment>
<dbReference type="InterPro" id="IPR014026">
    <property type="entry name" value="UDP-Glc/GDP-Man_DH_dimer"/>
</dbReference>
<reference evidence="14" key="1">
    <citation type="submission" date="2017-04" db="EMBL/GenBank/DDBJ databases">
        <title>Function of individual gut microbiota members based on whole genome sequencing of pure cultures obtained from chicken caecum.</title>
        <authorList>
            <person name="Medvecky M."/>
            <person name="Cejkova D."/>
            <person name="Polansky O."/>
            <person name="Karasova D."/>
            <person name="Kubasova T."/>
            <person name="Cizek A."/>
            <person name="Rychlik I."/>
        </authorList>
    </citation>
    <scope>NUCLEOTIDE SEQUENCE [LARGE SCALE GENOMIC DNA]</scope>
    <source>
        <strain evidence="14">An273</strain>
    </source>
</reference>
<feature type="binding site" evidence="11">
    <location>
        <position position="30"/>
    </location>
    <ligand>
        <name>NAD(+)</name>
        <dbReference type="ChEBI" id="CHEBI:57540"/>
    </ligand>
</feature>
<dbReference type="AlphaFoldDB" id="A0A1Y4DBR2"/>
<dbReference type="GO" id="GO:0003979">
    <property type="term" value="F:UDP-glucose 6-dehydrogenase activity"/>
    <property type="evidence" value="ECO:0007669"/>
    <property type="project" value="UniProtKB-EC"/>
</dbReference>
<evidence type="ECO:0000256" key="10">
    <source>
        <dbReference type="PIRSR" id="PIRSR500134-2"/>
    </source>
</evidence>
<dbReference type="Proteomes" id="UP000196368">
    <property type="component" value="Unassembled WGS sequence"/>
</dbReference>
<evidence type="ECO:0000256" key="11">
    <source>
        <dbReference type="PIRSR" id="PIRSR500134-3"/>
    </source>
</evidence>
<dbReference type="SUPFAM" id="SSF48179">
    <property type="entry name" value="6-phosphogluconate dehydrogenase C-terminal domain-like"/>
    <property type="match status" value="1"/>
</dbReference>
<dbReference type="InterPro" id="IPR028357">
    <property type="entry name" value="UDPglc_DH_bac"/>
</dbReference>
<dbReference type="SMART" id="SM00984">
    <property type="entry name" value="UDPG_MGDP_dh_C"/>
    <property type="match status" value="1"/>
</dbReference>
<comment type="pathway">
    <text evidence="1">Nucleotide-sugar biosynthesis; UDP-alpha-D-glucuronate biosynthesis; UDP-alpha-D-glucuronate from UDP-alpha-D-glucose: step 1/1.</text>
</comment>
<evidence type="ECO:0000256" key="7">
    <source>
        <dbReference type="ARBA" id="ARBA00047473"/>
    </source>
</evidence>
<comment type="caution">
    <text evidence="13">The sequence shown here is derived from an EMBL/GenBank/DDBJ whole genome shotgun (WGS) entry which is preliminary data.</text>
</comment>
<dbReference type="OrthoDB" id="9803238at2"/>
<dbReference type="Pfam" id="PF00984">
    <property type="entry name" value="UDPG_MGDP_dh"/>
    <property type="match status" value="1"/>
</dbReference>
<evidence type="ECO:0000256" key="4">
    <source>
        <dbReference type="ARBA" id="ARBA00015132"/>
    </source>
</evidence>
<evidence type="ECO:0000256" key="9">
    <source>
        <dbReference type="PIRSR" id="PIRSR500134-1"/>
    </source>
</evidence>
<feature type="binding site" evidence="10">
    <location>
        <begin position="251"/>
        <end position="255"/>
    </location>
    <ligand>
        <name>substrate</name>
    </ligand>
</feature>
<keyword evidence="6 8" id="KW-0520">NAD</keyword>
<feature type="binding site" evidence="11">
    <location>
        <position position="122"/>
    </location>
    <ligand>
        <name>NAD(+)</name>
        <dbReference type="ChEBI" id="CHEBI:57540"/>
    </ligand>
</feature>
<evidence type="ECO:0000256" key="8">
    <source>
        <dbReference type="PIRNR" id="PIRNR000124"/>
    </source>
</evidence>
<dbReference type="Pfam" id="PF03720">
    <property type="entry name" value="UDPG_MGDP_dh_C"/>
    <property type="match status" value="1"/>
</dbReference>
<evidence type="ECO:0000256" key="3">
    <source>
        <dbReference type="ARBA" id="ARBA00012954"/>
    </source>
</evidence>
<proteinExistence type="inferred from homology"/>